<reference evidence="1 2" key="1">
    <citation type="journal article" date="2018" name="New Phytol.">
        <title>Phylogenomics of Endogonaceae and evolution of mycorrhizas within Mucoromycota.</title>
        <authorList>
            <person name="Chang Y."/>
            <person name="Desiro A."/>
            <person name="Na H."/>
            <person name="Sandor L."/>
            <person name="Lipzen A."/>
            <person name="Clum A."/>
            <person name="Barry K."/>
            <person name="Grigoriev I.V."/>
            <person name="Martin F.M."/>
            <person name="Stajich J.E."/>
            <person name="Smith M.E."/>
            <person name="Bonito G."/>
            <person name="Spatafora J.W."/>
        </authorList>
    </citation>
    <scope>NUCLEOTIDE SEQUENCE [LARGE SCALE GENOMIC DNA]</scope>
    <source>
        <strain evidence="1 2">AD002</strain>
    </source>
</reference>
<dbReference type="EMBL" id="RBNJ01002523">
    <property type="protein sequence ID" value="RUS31869.1"/>
    <property type="molecule type" value="Genomic_DNA"/>
</dbReference>
<organism evidence="1 2">
    <name type="scientific">Jimgerdemannia flammicorona</name>
    <dbReference type="NCBI Taxonomy" id="994334"/>
    <lineage>
        <taxon>Eukaryota</taxon>
        <taxon>Fungi</taxon>
        <taxon>Fungi incertae sedis</taxon>
        <taxon>Mucoromycota</taxon>
        <taxon>Mucoromycotina</taxon>
        <taxon>Endogonomycetes</taxon>
        <taxon>Endogonales</taxon>
        <taxon>Endogonaceae</taxon>
        <taxon>Jimgerdemannia</taxon>
    </lineage>
</organism>
<dbReference type="AlphaFoldDB" id="A0A433QQ28"/>
<proteinExistence type="predicted"/>
<feature type="non-terminal residue" evidence="1">
    <location>
        <position position="241"/>
    </location>
</feature>
<comment type="caution">
    <text evidence="1">The sequence shown here is derived from an EMBL/GenBank/DDBJ whole genome shotgun (WGS) entry which is preliminary data.</text>
</comment>
<keyword evidence="2" id="KW-1185">Reference proteome</keyword>
<sequence length="241" mass="26838">MVADTIAFIPDLALDDPSTRHPVRHCNRYEYYVYRPTASRCNCRHTSTMNGCKGRGRRRESCALLGSEAGGFTGGVGDRCEGLEVADSRPPGTPFRIRSRPGHVTERGLCFEKTALDVLAPDIVDEYKVGVEDTRETDEQMRGEFDRKEDWEVWCPVQAQETSAGQQERRPEFVAGQAIGHGEGLCFEKTALDVLAPDIVDEYKVGVGDTRETDGEFETTRWREGKLGGVVSQPFKLCDEA</sequence>
<dbReference type="Proteomes" id="UP000274822">
    <property type="component" value="Unassembled WGS sequence"/>
</dbReference>
<protein>
    <submittedName>
        <fullName evidence="1">Uncharacterized protein</fullName>
    </submittedName>
</protein>
<evidence type="ECO:0000313" key="1">
    <source>
        <dbReference type="EMBL" id="RUS31869.1"/>
    </source>
</evidence>
<name>A0A433QQ28_9FUNG</name>
<evidence type="ECO:0000313" key="2">
    <source>
        <dbReference type="Proteomes" id="UP000274822"/>
    </source>
</evidence>
<accession>A0A433QQ28</accession>
<gene>
    <name evidence="1" type="ORF">BC938DRAFT_476857</name>
</gene>